<proteinExistence type="predicted"/>
<keyword evidence="4" id="KW-1185">Reference proteome</keyword>
<feature type="non-terminal residue" evidence="3">
    <location>
        <position position="124"/>
    </location>
</feature>
<evidence type="ECO:0000313" key="4">
    <source>
        <dbReference type="Proteomes" id="UP001212841"/>
    </source>
</evidence>
<name>A0AAD5SBT4_9FUNG</name>
<dbReference type="AlphaFoldDB" id="A0AAD5SBT4"/>
<evidence type="ECO:0000256" key="1">
    <source>
        <dbReference type="SAM" id="MobiDB-lite"/>
    </source>
</evidence>
<comment type="caution">
    <text evidence="3">The sequence shown here is derived from an EMBL/GenBank/DDBJ whole genome shotgun (WGS) entry which is preliminary data.</text>
</comment>
<dbReference type="EMBL" id="JADGJD010001406">
    <property type="protein sequence ID" value="KAJ3042610.1"/>
    <property type="molecule type" value="Genomic_DNA"/>
</dbReference>
<protein>
    <recommendedName>
        <fullName evidence="2">CCDC92/74 N-terminal domain-containing protein</fullName>
    </recommendedName>
</protein>
<dbReference type="Pfam" id="PF14916">
    <property type="entry name" value="CCDC92"/>
    <property type="match status" value="1"/>
</dbReference>
<feature type="compositionally biased region" description="Polar residues" evidence="1">
    <location>
        <begin position="1"/>
        <end position="14"/>
    </location>
</feature>
<feature type="domain" description="CCDC92/74 N-terminal" evidence="2">
    <location>
        <begin position="90"/>
        <end position="123"/>
    </location>
</feature>
<accession>A0AAD5SBT4</accession>
<gene>
    <name evidence="3" type="ORF">HK097_001965</name>
</gene>
<feature type="region of interest" description="Disordered" evidence="1">
    <location>
        <begin position="1"/>
        <end position="82"/>
    </location>
</feature>
<organism evidence="3 4">
    <name type="scientific">Rhizophlyctis rosea</name>
    <dbReference type="NCBI Taxonomy" id="64517"/>
    <lineage>
        <taxon>Eukaryota</taxon>
        <taxon>Fungi</taxon>
        <taxon>Fungi incertae sedis</taxon>
        <taxon>Chytridiomycota</taxon>
        <taxon>Chytridiomycota incertae sedis</taxon>
        <taxon>Chytridiomycetes</taxon>
        <taxon>Rhizophlyctidales</taxon>
        <taxon>Rhizophlyctidaceae</taxon>
        <taxon>Rhizophlyctis</taxon>
    </lineage>
</organism>
<evidence type="ECO:0000259" key="2">
    <source>
        <dbReference type="Pfam" id="PF14916"/>
    </source>
</evidence>
<feature type="compositionally biased region" description="Basic residues" evidence="1">
    <location>
        <begin position="50"/>
        <end position="59"/>
    </location>
</feature>
<evidence type="ECO:0000313" key="3">
    <source>
        <dbReference type="EMBL" id="KAJ3042610.1"/>
    </source>
</evidence>
<sequence>MTALVASNTPTTLAPSPGSFPIFGLRPSPPFHSPHFTFPRSISSPSKSTNTHHKGRHNVHSSALPQPVVSLTGGKDRQEESQALTRALSKIASLEKTIDWMQGEHAGMVEGLHREIGRLQGVCG</sequence>
<dbReference type="Proteomes" id="UP001212841">
    <property type="component" value="Unassembled WGS sequence"/>
</dbReference>
<reference evidence="3" key="1">
    <citation type="submission" date="2020-05" db="EMBL/GenBank/DDBJ databases">
        <title>Phylogenomic resolution of chytrid fungi.</title>
        <authorList>
            <person name="Stajich J.E."/>
            <person name="Amses K."/>
            <person name="Simmons R."/>
            <person name="Seto K."/>
            <person name="Myers J."/>
            <person name="Bonds A."/>
            <person name="Quandt C.A."/>
            <person name="Barry K."/>
            <person name="Liu P."/>
            <person name="Grigoriev I."/>
            <person name="Longcore J.E."/>
            <person name="James T.Y."/>
        </authorList>
    </citation>
    <scope>NUCLEOTIDE SEQUENCE</scope>
    <source>
        <strain evidence="3">JEL0318</strain>
    </source>
</reference>
<dbReference type="InterPro" id="IPR039496">
    <property type="entry name" value="CCDC92/74_N"/>
</dbReference>